<dbReference type="Pfam" id="PF04338">
    <property type="entry name" value="DUF481"/>
    <property type="match status" value="1"/>
</dbReference>
<organism evidence="2 3">
    <name type="scientific">Paracidobacterium acidisoli</name>
    <dbReference type="NCBI Taxonomy" id="2303751"/>
    <lineage>
        <taxon>Bacteria</taxon>
        <taxon>Pseudomonadati</taxon>
        <taxon>Acidobacteriota</taxon>
        <taxon>Terriglobia</taxon>
        <taxon>Terriglobales</taxon>
        <taxon>Acidobacteriaceae</taxon>
        <taxon>Paracidobacterium</taxon>
    </lineage>
</organism>
<proteinExistence type="predicted"/>
<dbReference type="AlphaFoldDB" id="A0A372IPP9"/>
<comment type="caution">
    <text evidence="2">The sequence shown here is derived from an EMBL/GenBank/DDBJ whole genome shotgun (WGS) entry which is preliminary data.</text>
</comment>
<dbReference type="EMBL" id="QVQT01000003">
    <property type="protein sequence ID" value="RFU16886.1"/>
    <property type="molecule type" value="Genomic_DNA"/>
</dbReference>
<reference evidence="2 3" key="1">
    <citation type="submission" date="2018-08" db="EMBL/GenBank/DDBJ databases">
        <title>Acidipila sp. 4G-K13, an acidobacterium isolated from forest soil.</title>
        <authorList>
            <person name="Gao Z.-H."/>
            <person name="Qiu L.-H."/>
        </authorList>
    </citation>
    <scope>NUCLEOTIDE SEQUENCE [LARGE SCALE GENOMIC DNA]</scope>
    <source>
        <strain evidence="2 3">4G-K13</strain>
    </source>
</reference>
<evidence type="ECO:0000313" key="2">
    <source>
        <dbReference type="EMBL" id="RFU16886.1"/>
    </source>
</evidence>
<keyword evidence="1" id="KW-0732">Signal</keyword>
<protein>
    <submittedName>
        <fullName evidence="2">DUF481 domain-containing protein</fullName>
    </submittedName>
</protein>
<dbReference type="Proteomes" id="UP000264702">
    <property type="component" value="Unassembled WGS sequence"/>
</dbReference>
<dbReference type="InterPro" id="IPR007433">
    <property type="entry name" value="DUF481"/>
</dbReference>
<accession>A0A372IPP9</accession>
<keyword evidence="3" id="KW-1185">Reference proteome</keyword>
<evidence type="ECO:0000256" key="1">
    <source>
        <dbReference type="SAM" id="SignalP"/>
    </source>
</evidence>
<sequence>MTCVRTFFAARFIAPSLMFLAFLLVLPSAFGADPPAAKTADKTPPDTILFTNGDKISGKFIREVGGHVMFHSDVLGDVTVTWDKIQELHTQSRLVVLQEGIPTRGIHSLTVPQSGTLAVANQQITVHPKDSAALAPIPVKKAQYILDETTLQKQIGGHPGFLGGWNGNLTAGATIVQATQEQYTFSGGVSLARVVPTVSWLNPHNRTTADFNGSFGKIIQPAYVADGVVTPSSSSKSSIYHADAERDEYFSARFFALGQVAFDHNFGQNLDLQQIYGGGIGLTALKRPQQELDLKTTLQYEKQTFIDAAPGEDQNLIGSTVNGTYALKLPRSVIFKQEISYIPAYNNPYAYSANEANTLTMPFFKNLSFSVGTNDSYLNDPPEATPPTKRNSLQFTTGIVYLLKSKY</sequence>
<feature type="signal peptide" evidence="1">
    <location>
        <begin position="1"/>
        <end position="31"/>
    </location>
</feature>
<gene>
    <name evidence="2" type="ORF">D0Y96_09100</name>
</gene>
<feature type="chain" id="PRO_5016695782" evidence="1">
    <location>
        <begin position="32"/>
        <end position="407"/>
    </location>
</feature>
<evidence type="ECO:0000313" key="3">
    <source>
        <dbReference type="Proteomes" id="UP000264702"/>
    </source>
</evidence>
<name>A0A372IPP9_9BACT</name>